<dbReference type="Proteomes" id="UP000030645">
    <property type="component" value="Unassembled WGS sequence"/>
</dbReference>
<dbReference type="InterPro" id="IPR040256">
    <property type="entry name" value="At4g02000-like"/>
</dbReference>
<proteinExistence type="predicted"/>
<dbReference type="AlphaFoldDB" id="W9QW28"/>
<dbReference type="PANTHER" id="PTHR31286:SF167">
    <property type="entry name" value="OS09G0268800 PROTEIN"/>
    <property type="match status" value="1"/>
</dbReference>
<gene>
    <name evidence="1" type="ORF">L484_017426</name>
</gene>
<sequence length="206" mass="23526">MDKISSEKWRGDHMQEHEANLPTGKIRAVLVQVHNLPLDGMYEKISNVIGDSIVVYEKVEADDNGRSRGKYTKIRVLNDVSKPLVRGVPDRLGEGKKLVLIYLKYEEVPDFCYVCRIIGHYHYDCHDEKAETIIKRFPCGPFLFGHGNSSDIRTARNWGLGVMKSLLGLLEVCLREVEACWDRGSASNRIFSVMRSGRLRLLLQLH</sequence>
<dbReference type="PANTHER" id="PTHR31286">
    <property type="entry name" value="GLYCINE-RICH CELL WALL STRUCTURAL PROTEIN 1.8-LIKE"/>
    <property type="match status" value="1"/>
</dbReference>
<evidence type="ECO:0000313" key="2">
    <source>
        <dbReference type="Proteomes" id="UP000030645"/>
    </source>
</evidence>
<accession>W9QW28</accession>
<evidence type="ECO:0000313" key="1">
    <source>
        <dbReference type="EMBL" id="EXB55553.1"/>
    </source>
</evidence>
<dbReference type="EMBL" id="KE344246">
    <property type="protein sequence ID" value="EXB55553.1"/>
    <property type="molecule type" value="Genomic_DNA"/>
</dbReference>
<name>W9QW28_9ROSA</name>
<keyword evidence="2" id="KW-1185">Reference proteome</keyword>
<reference evidence="2" key="1">
    <citation type="submission" date="2013-01" db="EMBL/GenBank/DDBJ databases">
        <title>Draft Genome Sequence of a Mulberry Tree, Morus notabilis C.K. Schneid.</title>
        <authorList>
            <person name="He N."/>
            <person name="Zhao S."/>
        </authorList>
    </citation>
    <scope>NUCLEOTIDE SEQUENCE</scope>
</reference>
<organism evidence="1 2">
    <name type="scientific">Morus notabilis</name>
    <dbReference type="NCBI Taxonomy" id="981085"/>
    <lineage>
        <taxon>Eukaryota</taxon>
        <taxon>Viridiplantae</taxon>
        <taxon>Streptophyta</taxon>
        <taxon>Embryophyta</taxon>
        <taxon>Tracheophyta</taxon>
        <taxon>Spermatophyta</taxon>
        <taxon>Magnoliopsida</taxon>
        <taxon>eudicotyledons</taxon>
        <taxon>Gunneridae</taxon>
        <taxon>Pentapetalae</taxon>
        <taxon>rosids</taxon>
        <taxon>fabids</taxon>
        <taxon>Rosales</taxon>
        <taxon>Moraceae</taxon>
        <taxon>Moreae</taxon>
        <taxon>Morus</taxon>
    </lineage>
</organism>
<protein>
    <submittedName>
        <fullName evidence="1">Uncharacterized protein</fullName>
    </submittedName>
</protein>